<protein>
    <submittedName>
        <fullName evidence="1">Uncharacterized protein</fullName>
    </submittedName>
</protein>
<accession>A0ACB5RGR7</accession>
<dbReference type="Proteomes" id="UP001058074">
    <property type="component" value="Unassembled WGS sequence"/>
</dbReference>
<sequence>MKTLKMIDKILRCLVYAMYAGLLTLYGAYILMAYDISKTLDISYLDILFFIFILTLYFFVKNKRSQLRYNILLVLSGIIILFLRYYYWNIGKFSVPGPFINTIFSANSVCDLVPLSLIYLSIICTYFVSKKKNKELTQDKT</sequence>
<keyword evidence="2" id="KW-1185">Reference proteome</keyword>
<gene>
    <name evidence="1" type="ORF">rsdtw13_34710</name>
</gene>
<proteinExistence type="predicted"/>
<evidence type="ECO:0000313" key="2">
    <source>
        <dbReference type="Proteomes" id="UP001058074"/>
    </source>
</evidence>
<evidence type="ECO:0000313" key="1">
    <source>
        <dbReference type="EMBL" id="GKX68213.1"/>
    </source>
</evidence>
<reference evidence="1" key="1">
    <citation type="journal article" date="2025" name="Int. J. Syst. Evol. Microbiol.">
        <title>Inconstantimicrobium mannanitabidum sp. nov., a novel member of the family Clostridiaceae isolated from anoxic soil under the treatment of reductive soil disinfestation.</title>
        <authorList>
            <person name="Ueki A."/>
            <person name="Tonouchi A."/>
            <person name="Honma S."/>
            <person name="Kaku N."/>
            <person name="Ueki K."/>
        </authorList>
    </citation>
    <scope>NUCLEOTIDE SEQUENCE</scope>
    <source>
        <strain evidence="1">TW13</strain>
    </source>
</reference>
<dbReference type="EMBL" id="BROD01000001">
    <property type="protein sequence ID" value="GKX68213.1"/>
    <property type="molecule type" value="Genomic_DNA"/>
</dbReference>
<comment type="caution">
    <text evidence="1">The sequence shown here is derived from an EMBL/GenBank/DDBJ whole genome shotgun (WGS) entry which is preliminary data.</text>
</comment>
<name>A0ACB5RGR7_9CLOT</name>
<organism evidence="1 2">
    <name type="scientific">Inconstantimicrobium mannanitabidum</name>
    <dbReference type="NCBI Taxonomy" id="1604901"/>
    <lineage>
        <taxon>Bacteria</taxon>
        <taxon>Bacillati</taxon>
        <taxon>Bacillota</taxon>
        <taxon>Clostridia</taxon>
        <taxon>Eubacteriales</taxon>
        <taxon>Clostridiaceae</taxon>
        <taxon>Inconstantimicrobium</taxon>
    </lineage>
</organism>